<dbReference type="EMBL" id="CAJGYO010000004">
    <property type="protein sequence ID" value="CAD6226581.1"/>
    <property type="molecule type" value="Genomic_DNA"/>
</dbReference>
<reference evidence="2" key="1">
    <citation type="submission" date="2020-10" db="EMBL/GenBank/DDBJ databases">
        <authorList>
            <person name="Han B."/>
            <person name="Lu T."/>
            <person name="Zhao Q."/>
            <person name="Huang X."/>
            <person name="Zhao Y."/>
        </authorList>
    </citation>
    <scope>NUCLEOTIDE SEQUENCE</scope>
</reference>
<proteinExistence type="predicted"/>
<name>A0A811NR98_9POAL</name>
<evidence type="ECO:0000313" key="2">
    <source>
        <dbReference type="EMBL" id="CAD6226581.1"/>
    </source>
</evidence>
<evidence type="ECO:0000313" key="3">
    <source>
        <dbReference type="Proteomes" id="UP000604825"/>
    </source>
</evidence>
<keyword evidence="3" id="KW-1185">Reference proteome</keyword>
<feature type="region of interest" description="Disordered" evidence="1">
    <location>
        <begin position="100"/>
        <end position="136"/>
    </location>
</feature>
<gene>
    <name evidence="2" type="ORF">NCGR_LOCUS18351</name>
</gene>
<dbReference type="AlphaFoldDB" id="A0A811NR98"/>
<protein>
    <submittedName>
        <fullName evidence="2">Uncharacterized protein</fullName>
    </submittedName>
</protein>
<accession>A0A811NR98</accession>
<organism evidence="2 3">
    <name type="scientific">Miscanthus lutarioriparius</name>
    <dbReference type="NCBI Taxonomy" id="422564"/>
    <lineage>
        <taxon>Eukaryota</taxon>
        <taxon>Viridiplantae</taxon>
        <taxon>Streptophyta</taxon>
        <taxon>Embryophyta</taxon>
        <taxon>Tracheophyta</taxon>
        <taxon>Spermatophyta</taxon>
        <taxon>Magnoliopsida</taxon>
        <taxon>Liliopsida</taxon>
        <taxon>Poales</taxon>
        <taxon>Poaceae</taxon>
        <taxon>PACMAD clade</taxon>
        <taxon>Panicoideae</taxon>
        <taxon>Andropogonodae</taxon>
        <taxon>Andropogoneae</taxon>
        <taxon>Saccharinae</taxon>
        <taxon>Miscanthus</taxon>
    </lineage>
</organism>
<comment type="caution">
    <text evidence="2">The sequence shown here is derived from an EMBL/GenBank/DDBJ whole genome shotgun (WGS) entry which is preliminary data.</text>
</comment>
<evidence type="ECO:0000256" key="1">
    <source>
        <dbReference type="SAM" id="MobiDB-lite"/>
    </source>
</evidence>
<sequence>MEAAAQTILRNDGLLLSEEYRLLSGVGGEVAELRDDKTSPPHAIRGRGRRRGLLRPGMDEAAVRARLRRGATAATWLRIKSRPSDGMHAQAIGFGHLTASPATSTPWAPAPSPSSPAVLATQRTDRSDPNCLKPARQHGVEPSLKIFLTNPDIICIK</sequence>
<dbReference type="Proteomes" id="UP000604825">
    <property type="component" value="Unassembled WGS sequence"/>
</dbReference>